<dbReference type="InterPro" id="IPR012338">
    <property type="entry name" value="Beta-lactam/transpept-like"/>
</dbReference>
<dbReference type="Pfam" id="PF13354">
    <property type="entry name" value="Beta-lactamase2"/>
    <property type="match status" value="1"/>
</dbReference>
<dbReference type="Proteomes" id="UP001596504">
    <property type="component" value="Unassembled WGS sequence"/>
</dbReference>
<keyword evidence="2" id="KW-0378">Hydrolase</keyword>
<proteinExistence type="predicted"/>
<gene>
    <name evidence="2" type="ORF">ACFQRI_23130</name>
</gene>
<dbReference type="Gene3D" id="3.40.710.10">
    <property type="entry name" value="DD-peptidase/beta-lactamase superfamily"/>
    <property type="match status" value="1"/>
</dbReference>
<name>A0ABW2LPC1_9PSEU</name>
<dbReference type="RefSeq" id="WP_380671980.1">
    <property type="nucleotide sequence ID" value="NZ_JBHTCJ010000015.1"/>
</dbReference>
<sequence length="246" mass="26199">MRAPSEEPVRVSPSRAPAAVAAVERWSGAHARAAVGVAVLDRRTGDLVVGSAGSEPMYAASLTKLVLVVDVLERGLDGARVRELVRRMLGPSDDAAMNELWSRFGGQDAVRRVAARLELHDTRPPERPGWWGEAATSARDVAVVYRHVLTSVDAADRRLILGSLNAAPERAADGFDQNIGLMRVGGRAVKTAWACCSEGRVWTHSAGLWEQRYAVALLLGEPSSSGYGRAGADLTAAAEVAARALR</sequence>
<dbReference type="InterPro" id="IPR045155">
    <property type="entry name" value="Beta-lactam_cat"/>
</dbReference>
<dbReference type="GO" id="GO:0016787">
    <property type="term" value="F:hydrolase activity"/>
    <property type="evidence" value="ECO:0007669"/>
    <property type="project" value="UniProtKB-KW"/>
</dbReference>
<reference evidence="3" key="1">
    <citation type="journal article" date="2019" name="Int. J. Syst. Evol. Microbiol.">
        <title>The Global Catalogue of Microorganisms (GCM) 10K type strain sequencing project: providing services to taxonomists for standard genome sequencing and annotation.</title>
        <authorList>
            <consortium name="The Broad Institute Genomics Platform"/>
            <consortium name="The Broad Institute Genome Sequencing Center for Infectious Disease"/>
            <person name="Wu L."/>
            <person name="Ma J."/>
        </authorList>
    </citation>
    <scope>NUCLEOTIDE SEQUENCE [LARGE SCALE GENOMIC DNA]</scope>
    <source>
        <strain evidence="3">WLHS5</strain>
    </source>
</reference>
<feature type="domain" description="Beta-lactamase class A catalytic" evidence="1">
    <location>
        <begin position="80"/>
        <end position="216"/>
    </location>
</feature>
<organism evidence="2 3">
    <name type="scientific">Saccharopolyspora griseoalba</name>
    <dbReference type="NCBI Taxonomy" id="1431848"/>
    <lineage>
        <taxon>Bacteria</taxon>
        <taxon>Bacillati</taxon>
        <taxon>Actinomycetota</taxon>
        <taxon>Actinomycetes</taxon>
        <taxon>Pseudonocardiales</taxon>
        <taxon>Pseudonocardiaceae</taxon>
        <taxon>Saccharopolyspora</taxon>
    </lineage>
</organism>
<dbReference type="InterPro" id="IPR000871">
    <property type="entry name" value="Beta-lactam_class-A"/>
</dbReference>
<keyword evidence="3" id="KW-1185">Reference proteome</keyword>
<evidence type="ECO:0000313" key="2">
    <source>
        <dbReference type="EMBL" id="MFC7344313.1"/>
    </source>
</evidence>
<dbReference type="SUPFAM" id="SSF56601">
    <property type="entry name" value="beta-lactamase/transpeptidase-like"/>
    <property type="match status" value="1"/>
</dbReference>
<dbReference type="PANTHER" id="PTHR35333">
    <property type="entry name" value="BETA-LACTAMASE"/>
    <property type="match status" value="1"/>
</dbReference>
<protein>
    <submittedName>
        <fullName evidence="2">Serine hydrolase</fullName>
    </submittedName>
</protein>
<evidence type="ECO:0000313" key="3">
    <source>
        <dbReference type="Proteomes" id="UP001596504"/>
    </source>
</evidence>
<accession>A0ABW2LPC1</accession>
<comment type="caution">
    <text evidence="2">The sequence shown here is derived from an EMBL/GenBank/DDBJ whole genome shotgun (WGS) entry which is preliminary data.</text>
</comment>
<dbReference type="PANTHER" id="PTHR35333:SF3">
    <property type="entry name" value="BETA-LACTAMASE-TYPE TRANSPEPTIDASE FOLD CONTAINING PROTEIN"/>
    <property type="match status" value="1"/>
</dbReference>
<evidence type="ECO:0000259" key="1">
    <source>
        <dbReference type="Pfam" id="PF13354"/>
    </source>
</evidence>
<dbReference type="EMBL" id="JBHTCJ010000015">
    <property type="protein sequence ID" value="MFC7344313.1"/>
    <property type="molecule type" value="Genomic_DNA"/>
</dbReference>